<evidence type="ECO:0000256" key="3">
    <source>
        <dbReference type="ARBA" id="ARBA00011479"/>
    </source>
</evidence>
<feature type="region of interest" description="Disordered" evidence="21">
    <location>
        <begin position="39"/>
        <end position="60"/>
    </location>
</feature>
<dbReference type="Pfam" id="PF00536">
    <property type="entry name" value="SAM_1"/>
    <property type="match status" value="1"/>
</dbReference>
<dbReference type="PANTHER" id="PTHR24157:SF3">
    <property type="entry name" value="ANKYRIN REPEAT, SAM AND BASIC LEUCINE ZIPPER DOMAIN-CONTAINING PROTEIN 1"/>
    <property type="match status" value="1"/>
</dbReference>
<evidence type="ECO:0000256" key="5">
    <source>
        <dbReference type="ARBA" id="ARBA00022473"/>
    </source>
</evidence>
<evidence type="ECO:0000256" key="10">
    <source>
        <dbReference type="ARBA" id="ARBA00022737"/>
    </source>
</evidence>
<keyword evidence="22" id="KW-0812">Transmembrane</keyword>
<dbReference type="InterPro" id="IPR013761">
    <property type="entry name" value="SAM/pointed_sf"/>
</dbReference>
<keyword evidence="9" id="KW-0597">Phosphoprotein</keyword>
<dbReference type="PANTHER" id="PTHR24157">
    <property type="entry name" value="ANKYRIN REPEAT, SAM AND BASIC LEUCINE ZIPPER DOMAIN-CONTAINING PROTEIN 1"/>
    <property type="match status" value="1"/>
</dbReference>
<evidence type="ECO:0000256" key="12">
    <source>
        <dbReference type="ARBA" id="ARBA00022871"/>
    </source>
</evidence>
<dbReference type="InterPro" id="IPR042650">
    <property type="entry name" value="Asz1_SAM"/>
</dbReference>
<keyword evidence="5" id="KW-0217">Developmental protein</keyword>
<feature type="repeat" description="ANK" evidence="19">
    <location>
        <begin position="126"/>
        <end position="164"/>
    </location>
</feature>
<evidence type="ECO:0000256" key="14">
    <source>
        <dbReference type="ARBA" id="ARBA00023043"/>
    </source>
</evidence>
<dbReference type="Pfam" id="PF12796">
    <property type="entry name" value="Ank_2"/>
    <property type="match status" value="2"/>
</dbReference>
<protein>
    <recommendedName>
        <fullName evidence="4">Ankyrin repeat, SAM and basic leucine zipper domain-containing protein 1</fullName>
    </recommendedName>
    <alternativeName>
        <fullName evidence="18">Germ cell-specific ankyrin, SAM and basic leucine zipper domain-containing protein</fullName>
    </alternativeName>
</protein>
<gene>
    <name evidence="25" type="primary">LOC106459879</name>
</gene>
<evidence type="ECO:0000256" key="22">
    <source>
        <dbReference type="SAM" id="Phobius"/>
    </source>
</evidence>
<feature type="compositionally biased region" description="Polar residues" evidence="21">
    <location>
        <begin position="40"/>
        <end position="49"/>
    </location>
</feature>
<feature type="repeat" description="ANK" evidence="19">
    <location>
        <begin position="165"/>
        <end position="197"/>
    </location>
</feature>
<feature type="domain" description="SAM" evidence="23">
    <location>
        <begin position="296"/>
        <end position="359"/>
    </location>
</feature>
<evidence type="ECO:0000256" key="20">
    <source>
        <dbReference type="SAM" id="Coils"/>
    </source>
</evidence>
<keyword evidence="13" id="KW-0800">Toxin</keyword>
<evidence type="ECO:0000256" key="4">
    <source>
        <dbReference type="ARBA" id="ARBA00020117"/>
    </source>
</evidence>
<accession>A0ABM1SEU1</accession>
<dbReference type="Gene3D" id="1.10.150.50">
    <property type="entry name" value="Transcription Factor, Ets-1"/>
    <property type="match status" value="1"/>
</dbReference>
<evidence type="ECO:0000256" key="1">
    <source>
        <dbReference type="ARBA" id="ARBA00004175"/>
    </source>
</evidence>
<dbReference type="SMART" id="SM00454">
    <property type="entry name" value="SAM"/>
    <property type="match status" value="1"/>
</dbReference>
<feature type="transmembrane region" description="Helical" evidence="22">
    <location>
        <begin position="481"/>
        <end position="499"/>
    </location>
</feature>
<name>A0ABM1SEU1_LIMPO</name>
<keyword evidence="7" id="KW-0963">Cytoplasm</keyword>
<dbReference type="SMART" id="SM00248">
    <property type="entry name" value="ANK"/>
    <property type="match status" value="4"/>
</dbReference>
<keyword evidence="10" id="KW-0677">Repeat</keyword>
<keyword evidence="17" id="KW-1053">Target membrane</keyword>
<evidence type="ECO:0000313" key="24">
    <source>
        <dbReference type="Proteomes" id="UP000694941"/>
    </source>
</evidence>
<evidence type="ECO:0000256" key="6">
    <source>
        <dbReference type="ARBA" id="ARBA00022483"/>
    </source>
</evidence>
<evidence type="ECO:0000256" key="9">
    <source>
        <dbReference type="ARBA" id="ARBA00022553"/>
    </source>
</evidence>
<keyword evidence="12" id="KW-0744">Spermatogenesis</keyword>
<evidence type="ECO:0000256" key="15">
    <source>
        <dbReference type="ARBA" id="ARBA00023158"/>
    </source>
</evidence>
<reference evidence="25" key="1">
    <citation type="submission" date="2025-08" db="UniProtKB">
        <authorList>
            <consortium name="RefSeq"/>
        </authorList>
    </citation>
    <scope>IDENTIFICATION</scope>
    <source>
        <tissue evidence="25">Muscle</tissue>
    </source>
</reference>
<dbReference type="RefSeq" id="XP_022242146.1">
    <property type="nucleotide sequence ID" value="XM_022386438.1"/>
</dbReference>
<organism evidence="24 25">
    <name type="scientific">Limulus polyphemus</name>
    <name type="common">Atlantic horseshoe crab</name>
    <dbReference type="NCBI Taxonomy" id="6850"/>
    <lineage>
        <taxon>Eukaryota</taxon>
        <taxon>Metazoa</taxon>
        <taxon>Ecdysozoa</taxon>
        <taxon>Arthropoda</taxon>
        <taxon>Chelicerata</taxon>
        <taxon>Merostomata</taxon>
        <taxon>Xiphosura</taxon>
        <taxon>Limulidae</taxon>
        <taxon>Limulus</taxon>
    </lineage>
</organism>
<evidence type="ECO:0000256" key="18">
    <source>
        <dbReference type="ARBA" id="ARBA00030354"/>
    </source>
</evidence>
<keyword evidence="11" id="KW-0221">Differentiation</keyword>
<keyword evidence="22" id="KW-1133">Transmembrane helix</keyword>
<evidence type="ECO:0000256" key="13">
    <source>
        <dbReference type="ARBA" id="ARBA00023028"/>
    </source>
</evidence>
<evidence type="ECO:0000256" key="2">
    <source>
        <dbReference type="ARBA" id="ARBA00004496"/>
    </source>
</evidence>
<feature type="compositionally biased region" description="Basic and acidic residues" evidence="21">
    <location>
        <begin position="261"/>
        <end position="272"/>
    </location>
</feature>
<comment type="subcellular location">
    <subcellularLocation>
        <location evidence="2">Cytoplasm</location>
    </subcellularLocation>
    <subcellularLocation>
        <location evidence="1">Target cell membrane</location>
    </subcellularLocation>
</comment>
<evidence type="ECO:0000256" key="17">
    <source>
        <dbReference type="ARBA" id="ARBA00023298"/>
    </source>
</evidence>
<evidence type="ECO:0000313" key="25">
    <source>
        <dbReference type="RefSeq" id="XP_022242146.1"/>
    </source>
</evidence>
<dbReference type="PROSITE" id="PS50088">
    <property type="entry name" value="ANK_REPEAT"/>
    <property type="match status" value="4"/>
</dbReference>
<dbReference type="Gene3D" id="1.25.40.20">
    <property type="entry name" value="Ankyrin repeat-containing domain"/>
    <property type="match status" value="1"/>
</dbReference>
<dbReference type="InterPro" id="IPR002110">
    <property type="entry name" value="Ankyrin_rpt"/>
</dbReference>
<evidence type="ECO:0000256" key="8">
    <source>
        <dbReference type="ARBA" id="ARBA00022537"/>
    </source>
</evidence>
<comment type="subunit">
    <text evidence="3">Interacts with DDX4, PIWIL1, RANBP9 and TDRD1.</text>
</comment>
<keyword evidence="15" id="KW-0943">RNA-mediated gene silencing</keyword>
<feature type="repeat" description="ANK" evidence="19">
    <location>
        <begin position="94"/>
        <end position="126"/>
    </location>
</feature>
<dbReference type="Proteomes" id="UP000694941">
    <property type="component" value="Unplaced"/>
</dbReference>
<keyword evidence="14 19" id="KW-0040">ANK repeat</keyword>
<dbReference type="CDD" id="cd09521">
    <property type="entry name" value="SAM_ASZ1"/>
    <property type="match status" value="1"/>
</dbReference>
<evidence type="ECO:0000256" key="19">
    <source>
        <dbReference type="PROSITE-ProRule" id="PRU00023"/>
    </source>
</evidence>
<evidence type="ECO:0000256" key="16">
    <source>
        <dbReference type="ARBA" id="ARBA00023254"/>
    </source>
</evidence>
<proteinExistence type="predicted"/>
<keyword evidence="6" id="KW-0268">Exocytosis</keyword>
<evidence type="ECO:0000256" key="7">
    <source>
        <dbReference type="ARBA" id="ARBA00022490"/>
    </source>
</evidence>
<evidence type="ECO:0000259" key="23">
    <source>
        <dbReference type="PROSITE" id="PS50105"/>
    </source>
</evidence>
<keyword evidence="16" id="KW-0469">Meiosis</keyword>
<dbReference type="SUPFAM" id="SSF47769">
    <property type="entry name" value="SAM/Pointed domain"/>
    <property type="match status" value="1"/>
</dbReference>
<keyword evidence="8" id="KW-1052">Target cell membrane</keyword>
<keyword evidence="24" id="KW-1185">Reference proteome</keyword>
<dbReference type="PROSITE" id="PS50105">
    <property type="entry name" value="SAM_DOMAIN"/>
    <property type="match status" value="1"/>
</dbReference>
<dbReference type="PROSITE" id="PS50297">
    <property type="entry name" value="ANK_REP_REGION"/>
    <property type="match status" value="3"/>
</dbReference>
<keyword evidence="22" id="KW-0472">Membrane</keyword>
<dbReference type="SUPFAM" id="SSF48403">
    <property type="entry name" value="Ankyrin repeat"/>
    <property type="match status" value="1"/>
</dbReference>
<dbReference type="InterPro" id="IPR001660">
    <property type="entry name" value="SAM"/>
</dbReference>
<sequence>MTFEKTNTWAKKAKQILLKDDTNTSTEYARKRSGFHTRNEYVSSNSTLEHSQRRDRQEPPVHLDNMRMAVMQGNLNVLSSILGEDINIDTVLKAGWTALMYACSCGHHEIVEFLLKKNANPNFHKDAFTPLMAACASRKDEEEDLLKCVEYLLEYGADANIWERHQMTPLMFAAREGRSKIIQKLIEYGTDLNRQDNRGWTALAWAANRGHGLVVRTLLDARADPNLVSLSGQKPAELAFSQGHNMIGEILENLSMKTQRELSDSDKQKLEEVEGQSNPLLTTTSSSSEKQDSKYMRFGDLEMFLSSLELSALIPVFHDHQINFHDLLLMTEHDLEKVGVDKFGVRKKILDAIHEVHEKKWEKSSLPDLKQKKYISCPDAVALMANIAQHLSYIQSTVLYLRKQIQNQPRLLELGQEINNIQQLTKETYQSMKNIQSLQEEINCLKMHLYKIQNNVQYLPADIIKGQSDEHQTSQNKSKKIIVIGLGTIAVGIMGSLLWKNHEKLQILWTFRK</sequence>
<dbReference type="InterPro" id="IPR036770">
    <property type="entry name" value="Ankyrin_rpt-contain_sf"/>
</dbReference>
<evidence type="ECO:0000256" key="11">
    <source>
        <dbReference type="ARBA" id="ARBA00022782"/>
    </source>
</evidence>
<feature type="region of interest" description="Disordered" evidence="21">
    <location>
        <begin position="261"/>
        <end position="288"/>
    </location>
</feature>
<keyword evidence="20" id="KW-0175">Coiled coil</keyword>
<keyword evidence="13" id="KW-0528">Neurotoxin</keyword>
<feature type="compositionally biased region" description="Basic and acidic residues" evidence="21">
    <location>
        <begin position="50"/>
        <end position="60"/>
    </location>
</feature>
<evidence type="ECO:0000256" key="21">
    <source>
        <dbReference type="SAM" id="MobiDB-lite"/>
    </source>
</evidence>
<keyword evidence="13" id="KW-0638">Presynaptic neurotoxin</keyword>
<feature type="coiled-coil region" evidence="20">
    <location>
        <begin position="421"/>
        <end position="455"/>
    </location>
</feature>
<dbReference type="GeneID" id="106459879"/>
<feature type="repeat" description="ANK" evidence="19">
    <location>
        <begin position="198"/>
        <end position="230"/>
    </location>
</feature>